<keyword evidence="1" id="KW-0472">Membrane</keyword>
<dbReference type="VEuPathDB" id="FungiDB:I7I53_10768"/>
<dbReference type="AlphaFoldDB" id="A0A8A1L7T8"/>
<name>A0A8A1L7T8_AJEC8</name>
<feature type="transmembrane region" description="Helical" evidence="1">
    <location>
        <begin position="12"/>
        <end position="37"/>
    </location>
</feature>
<accession>A0A8A1L7T8</accession>
<dbReference type="Proteomes" id="UP000663419">
    <property type="component" value="Chromosome 1"/>
</dbReference>
<gene>
    <name evidence="2" type="ORF">I7I53_10768</name>
</gene>
<sequence length="198" mass="22528">MHSIVKTDKCTYFSFIMRLVLSTIFNLLIIAICLVPATSNTTLSSELNRIIKRDVYDMLSSVETDTNGILHLADDGILRSFDDTGNVLDYRRLNNSHLRAIASLYSKDINNHLLNIWNNIDGFEVKEKVIWHPSTDLYPLPLLQKSQSIFSPIRHHLLLQRIIPCADIRCTGHATCRDMGCERCIVADKIASGRCSFY</sequence>
<keyword evidence="1" id="KW-0812">Transmembrane</keyword>
<evidence type="ECO:0000256" key="1">
    <source>
        <dbReference type="SAM" id="Phobius"/>
    </source>
</evidence>
<proteinExistence type="predicted"/>
<reference evidence="2" key="1">
    <citation type="submission" date="2021-01" db="EMBL/GenBank/DDBJ databases">
        <title>Chromosome-level genome assembly of a human fungal pathogen reveals clustering of transcriptionally co-regulated genes.</title>
        <authorList>
            <person name="Voorhies M."/>
            <person name="Cohen S."/>
            <person name="Shea T.P."/>
            <person name="Petrus S."/>
            <person name="Munoz J.F."/>
            <person name="Poplawski S."/>
            <person name="Goldman W.E."/>
            <person name="Michael T."/>
            <person name="Cuomo C.A."/>
            <person name="Sil A."/>
            <person name="Beyhan S."/>
        </authorList>
    </citation>
    <scope>NUCLEOTIDE SEQUENCE</scope>
    <source>
        <strain evidence="2">H88</strain>
    </source>
</reference>
<protein>
    <submittedName>
        <fullName evidence="2">Uncharacterized protein</fullName>
    </submittedName>
</protein>
<organism evidence="2 3">
    <name type="scientific">Ajellomyces capsulatus (strain H88)</name>
    <name type="common">Darling's disease fungus</name>
    <name type="synonym">Histoplasma capsulatum</name>
    <dbReference type="NCBI Taxonomy" id="544711"/>
    <lineage>
        <taxon>Eukaryota</taxon>
        <taxon>Fungi</taxon>
        <taxon>Dikarya</taxon>
        <taxon>Ascomycota</taxon>
        <taxon>Pezizomycotina</taxon>
        <taxon>Eurotiomycetes</taxon>
        <taxon>Eurotiomycetidae</taxon>
        <taxon>Onygenales</taxon>
        <taxon>Ajellomycetaceae</taxon>
        <taxon>Histoplasma</taxon>
    </lineage>
</organism>
<dbReference type="EMBL" id="CP069102">
    <property type="protein sequence ID" value="QSS50179.1"/>
    <property type="molecule type" value="Genomic_DNA"/>
</dbReference>
<evidence type="ECO:0000313" key="3">
    <source>
        <dbReference type="Proteomes" id="UP000663419"/>
    </source>
</evidence>
<keyword evidence="1" id="KW-1133">Transmembrane helix</keyword>
<evidence type="ECO:0000313" key="2">
    <source>
        <dbReference type="EMBL" id="QSS50179.1"/>
    </source>
</evidence>